<keyword evidence="2" id="KW-0012">Acyltransferase</keyword>
<evidence type="ECO:0000256" key="2">
    <source>
        <dbReference type="ARBA" id="ARBA00023315"/>
    </source>
</evidence>
<evidence type="ECO:0000313" key="4">
    <source>
        <dbReference type="EMBL" id="OOM81665.1"/>
    </source>
</evidence>
<dbReference type="CDD" id="cd04301">
    <property type="entry name" value="NAT_SF"/>
    <property type="match status" value="1"/>
</dbReference>
<dbReference type="InterPro" id="IPR050680">
    <property type="entry name" value="YpeA/RimI_acetyltransf"/>
</dbReference>
<evidence type="ECO:0000259" key="3">
    <source>
        <dbReference type="PROSITE" id="PS51186"/>
    </source>
</evidence>
<dbReference type="Pfam" id="PF00583">
    <property type="entry name" value="Acetyltransf_1"/>
    <property type="match status" value="1"/>
</dbReference>
<dbReference type="RefSeq" id="WP_242954044.1">
    <property type="nucleotide sequence ID" value="NZ_LZZM01000054.1"/>
</dbReference>
<protein>
    <submittedName>
        <fullName evidence="4">Acetyltransferase (GNAT) family protein</fullName>
    </submittedName>
</protein>
<evidence type="ECO:0000313" key="5">
    <source>
        <dbReference type="Proteomes" id="UP000190890"/>
    </source>
</evidence>
<dbReference type="SUPFAM" id="SSF55729">
    <property type="entry name" value="Acyl-CoA N-acyltransferases (Nat)"/>
    <property type="match status" value="1"/>
</dbReference>
<name>A0A1S8TWB5_9CLOT</name>
<accession>A0A1S8TWB5</accession>
<dbReference type="EMBL" id="LZZM01000054">
    <property type="protein sequence ID" value="OOM81665.1"/>
    <property type="molecule type" value="Genomic_DNA"/>
</dbReference>
<sequence length="169" mass="19962">MIRKAIESDIDKIEKSYIELLRYEKKYRSNFNWILDVYLTRKVAVNSFNESTLYVLDDNDEVCASMILNQIQLEEYNVINWKYSADSEEVLVIHTLCVPPSKAGKGYGKMMICHAIEKAKEMKCKSIRLDTFDGNKVAANLYRGLGFYIQERLRYCYRELFENSKYFLK</sequence>
<keyword evidence="1 4" id="KW-0808">Transferase</keyword>
<dbReference type="InterPro" id="IPR016181">
    <property type="entry name" value="Acyl_CoA_acyltransferase"/>
</dbReference>
<dbReference type="Proteomes" id="UP000190890">
    <property type="component" value="Unassembled WGS sequence"/>
</dbReference>
<dbReference type="Gene3D" id="3.40.630.30">
    <property type="match status" value="1"/>
</dbReference>
<dbReference type="AlphaFoldDB" id="A0A1S8TWB5"/>
<reference evidence="4 5" key="1">
    <citation type="submission" date="2016-05" db="EMBL/GenBank/DDBJ databases">
        <title>Microbial solvent formation.</title>
        <authorList>
            <person name="Poehlein A."/>
            <person name="Montoya Solano J.D."/>
            <person name="Flitsch S."/>
            <person name="Krabben P."/>
            <person name="Duerre P."/>
            <person name="Daniel R."/>
        </authorList>
    </citation>
    <scope>NUCLEOTIDE SEQUENCE [LARGE SCALE GENOMIC DNA]</scope>
    <source>
        <strain evidence="4 5">DSM 2619</strain>
    </source>
</reference>
<feature type="domain" description="N-acetyltransferase" evidence="3">
    <location>
        <begin position="1"/>
        <end position="169"/>
    </location>
</feature>
<dbReference type="STRING" id="29367.CLPUN_09840"/>
<dbReference type="InterPro" id="IPR000182">
    <property type="entry name" value="GNAT_dom"/>
</dbReference>
<evidence type="ECO:0000256" key="1">
    <source>
        <dbReference type="ARBA" id="ARBA00022679"/>
    </source>
</evidence>
<proteinExistence type="predicted"/>
<organism evidence="4 5">
    <name type="scientific">Clostridium puniceum</name>
    <dbReference type="NCBI Taxonomy" id="29367"/>
    <lineage>
        <taxon>Bacteria</taxon>
        <taxon>Bacillati</taxon>
        <taxon>Bacillota</taxon>
        <taxon>Clostridia</taxon>
        <taxon>Eubacteriales</taxon>
        <taxon>Clostridiaceae</taxon>
        <taxon>Clostridium</taxon>
    </lineage>
</organism>
<dbReference type="PANTHER" id="PTHR43420">
    <property type="entry name" value="ACETYLTRANSFERASE"/>
    <property type="match status" value="1"/>
</dbReference>
<dbReference type="PROSITE" id="PS51186">
    <property type="entry name" value="GNAT"/>
    <property type="match status" value="1"/>
</dbReference>
<dbReference type="GO" id="GO:0016747">
    <property type="term" value="F:acyltransferase activity, transferring groups other than amino-acyl groups"/>
    <property type="evidence" value="ECO:0007669"/>
    <property type="project" value="InterPro"/>
</dbReference>
<gene>
    <name evidence="4" type="ORF">CLPUN_09840</name>
</gene>
<keyword evidence="5" id="KW-1185">Reference proteome</keyword>
<comment type="caution">
    <text evidence="4">The sequence shown here is derived from an EMBL/GenBank/DDBJ whole genome shotgun (WGS) entry which is preliminary data.</text>
</comment>